<protein>
    <submittedName>
        <fullName evidence="3">Uncharacterized protein</fullName>
    </submittedName>
</protein>
<dbReference type="AlphaFoldDB" id="A0A914I380"/>
<dbReference type="Proteomes" id="UP000887572">
    <property type="component" value="Unplaced"/>
</dbReference>
<keyword evidence="2" id="KW-1185">Reference proteome</keyword>
<organism evidence="2 3">
    <name type="scientific">Globodera rostochiensis</name>
    <name type="common">Golden nematode worm</name>
    <name type="synonym">Heterodera rostochiensis</name>
    <dbReference type="NCBI Taxonomy" id="31243"/>
    <lineage>
        <taxon>Eukaryota</taxon>
        <taxon>Metazoa</taxon>
        <taxon>Ecdysozoa</taxon>
        <taxon>Nematoda</taxon>
        <taxon>Chromadorea</taxon>
        <taxon>Rhabditida</taxon>
        <taxon>Tylenchina</taxon>
        <taxon>Tylenchomorpha</taxon>
        <taxon>Tylenchoidea</taxon>
        <taxon>Heteroderidae</taxon>
        <taxon>Heteroderinae</taxon>
        <taxon>Globodera</taxon>
    </lineage>
</organism>
<feature type="compositionally biased region" description="Low complexity" evidence="1">
    <location>
        <begin position="300"/>
        <end position="316"/>
    </location>
</feature>
<feature type="region of interest" description="Disordered" evidence="1">
    <location>
        <begin position="285"/>
        <end position="319"/>
    </location>
</feature>
<dbReference type="WBParaSite" id="Gr19_v10_g6460.t1">
    <property type="protein sequence ID" value="Gr19_v10_g6460.t1"/>
    <property type="gene ID" value="Gr19_v10_g6460"/>
</dbReference>
<proteinExistence type="predicted"/>
<name>A0A914I380_GLORO</name>
<feature type="compositionally biased region" description="Basic and acidic residues" evidence="1">
    <location>
        <begin position="287"/>
        <end position="298"/>
    </location>
</feature>
<reference evidence="3" key="1">
    <citation type="submission" date="2022-11" db="UniProtKB">
        <authorList>
            <consortium name="WormBaseParasite"/>
        </authorList>
    </citation>
    <scope>IDENTIFICATION</scope>
</reference>
<evidence type="ECO:0000256" key="1">
    <source>
        <dbReference type="SAM" id="MobiDB-lite"/>
    </source>
</evidence>
<evidence type="ECO:0000313" key="2">
    <source>
        <dbReference type="Proteomes" id="UP000887572"/>
    </source>
</evidence>
<sequence>MSLSVSLFECIHRHPDQTARDWAAEDDGENEFEIASVRFYDESPCELCNTSRMWYIIGYAGEEASPSLKDEGVFSHAGFSLGRLLKAVFLLAPDDVHQARKILLAKIGDGNEEFGLFGFEHGQRVPLEQLFPKAAEAAAAVAAGNESDDDAAAAAVVDIADEVVIDACGNGIEREFFSPPPAAAAAASTSFNITFSPQLLFPYAQTPYAMMQNLLTIGGELQPQMTPYFINSPTSAFHPPTNAVALRDVTNYSPISSAPSRTPTPTPFARKRIAHRAHMRQVWRSIDAADRNVEDERPGTASSTSSTSSSNISQTTDARDQRKLALIRQLGKKCQENCRMCDENLA</sequence>
<accession>A0A914I380</accession>
<evidence type="ECO:0000313" key="3">
    <source>
        <dbReference type="WBParaSite" id="Gr19_v10_g6460.t1"/>
    </source>
</evidence>